<dbReference type="EMBL" id="LJYG01000016">
    <property type="protein sequence ID" value="KRQ17182.1"/>
    <property type="molecule type" value="Genomic_DNA"/>
</dbReference>
<organism evidence="8 9">
    <name type="scientific">Bradyrhizobium manausense</name>
    <dbReference type="NCBI Taxonomy" id="989370"/>
    <lineage>
        <taxon>Bacteria</taxon>
        <taxon>Pseudomonadati</taxon>
        <taxon>Pseudomonadota</taxon>
        <taxon>Alphaproteobacteria</taxon>
        <taxon>Hyphomicrobiales</taxon>
        <taxon>Nitrobacteraceae</taxon>
        <taxon>Bradyrhizobium</taxon>
    </lineage>
</organism>
<keyword evidence="3" id="KW-0808">Transferase</keyword>
<dbReference type="PANTHER" id="PTHR43047:SF72">
    <property type="entry name" value="OSMOSENSING HISTIDINE PROTEIN KINASE SLN1"/>
    <property type="match status" value="1"/>
</dbReference>
<dbReference type="InterPro" id="IPR005467">
    <property type="entry name" value="His_kinase_dom"/>
</dbReference>
<dbReference type="InterPro" id="IPR035965">
    <property type="entry name" value="PAS-like_dom_sf"/>
</dbReference>
<dbReference type="RefSeq" id="WP_057741499.1">
    <property type="nucleotide sequence ID" value="NZ_LJYG01000016.1"/>
</dbReference>
<dbReference type="SMART" id="SM00387">
    <property type="entry name" value="HATPase_c"/>
    <property type="match status" value="1"/>
</dbReference>
<evidence type="ECO:0000256" key="5">
    <source>
        <dbReference type="SAM" id="MobiDB-lite"/>
    </source>
</evidence>
<feature type="compositionally biased region" description="Low complexity" evidence="5">
    <location>
        <begin position="642"/>
        <end position="652"/>
    </location>
</feature>
<feature type="compositionally biased region" description="Basic and acidic residues" evidence="5">
    <location>
        <begin position="572"/>
        <end position="586"/>
    </location>
</feature>
<dbReference type="Pfam" id="PF00512">
    <property type="entry name" value="HisKA"/>
    <property type="match status" value="1"/>
</dbReference>
<dbReference type="InterPro" id="IPR003661">
    <property type="entry name" value="HisK_dim/P_dom"/>
</dbReference>
<comment type="caution">
    <text evidence="8">The sequence shown here is derived from an EMBL/GenBank/DDBJ whole genome shotgun (WGS) entry which is preliminary data.</text>
</comment>
<dbReference type="Gene3D" id="1.10.287.130">
    <property type="match status" value="1"/>
</dbReference>
<dbReference type="OrthoDB" id="9801651at2"/>
<dbReference type="CDD" id="cd00082">
    <property type="entry name" value="HisKA"/>
    <property type="match status" value="1"/>
</dbReference>
<keyword evidence="4 8" id="KW-0418">Kinase</keyword>
<evidence type="ECO:0000256" key="2">
    <source>
        <dbReference type="ARBA" id="ARBA00012438"/>
    </source>
</evidence>
<dbReference type="PANTHER" id="PTHR43047">
    <property type="entry name" value="TWO-COMPONENT HISTIDINE PROTEIN KINASE"/>
    <property type="match status" value="1"/>
</dbReference>
<dbReference type="CDD" id="cd00130">
    <property type="entry name" value="PAS"/>
    <property type="match status" value="1"/>
</dbReference>
<protein>
    <recommendedName>
        <fullName evidence="2">histidine kinase</fullName>
        <ecNumber evidence="2">2.7.13.3</ecNumber>
    </recommendedName>
</protein>
<dbReference type="Pfam" id="PF00989">
    <property type="entry name" value="PAS"/>
    <property type="match status" value="1"/>
</dbReference>
<dbReference type="SMART" id="SM00091">
    <property type="entry name" value="PAS"/>
    <property type="match status" value="3"/>
</dbReference>
<dbReference type="EC" id="2.7.13.3" evidence="2"/>
<feature type="compositionally biased region" description="Polar residues" evidence="5">
    <location>
        <begin position="587"/>
        <end position="601"/>
    </location>
</feature>
<dbReference type="NCBIfam" id="TIGR00229">
    <property type="entry name" value="sensory_box"/>
    <property type="match status" value="1"/>
</dbReference>
<dbReference type="STRING" id="989370.AOQ71_03040"/>
<evidence type="ECO:0000256" key="3">
    <source>
        <dbReference type="ARBA" id="ARBA00022679"/>
    </source>
</evidence>
<dbReference type="InterPro" id="IPR036890">
    <property type="entry name" value="HATPase_C_sf"/>
</dbReference>
<evidence type="ECO:0000259" key="7">
    <source>
        <dbReference type="PROSITE" id="PS50112"/>
    </source>
</evidence>
<feature type="domain" description="Histidine kinase" evidence="6">
    <location>
        <begin position="969"/>
        <end position="1187"/>
    </location>
</feature>
<dbReference type="SMART" id="SM00388">
    <property type="entry name" value="HisKA"/>
    <property type="match status" value="1"/>
</dbReference>
<name>A0A0R3E9I5_9BRAD</name>
<evidence type="ECO:0000256" key="4">
    <source>
        <dbReference type="ARBA" id="ARBA00022777"/>
    </source>
</evidence>
<dbReference type="GO" id="GO:0006355">
    <property type="term" value="P:regulation of DNA-templated transcription"/>
    <property type="evidence" value="ECO:0007669"/>
    <property type="project" value="InterPro"/>
</dbReference>
<evidence type="ECO:0000313" key="8">
    <source>
        <dbReference type="EMBL" id="KRQ17182.1"/>
    </source>
</evidence>
<dbReference type="Gene3D" id="3.30.450.20">
    <property type="entry name" value="PAS domain"/>
    <property type="match status" value="2"/>
</dbReference>
<dbReference type="InterPro" id="IPR003594">
    <property type="entry name" value="HATPase_dom"/>
</dbReference>
<dbReference type="FunFam" id="1.10.287.130:FF:000066">
    <property type="entry name" value="PAS domain-containing sensor histidine kinase"/>
    <property type="match status" value="1"/>
</dbReference>
<dbReference type="SUPFAM" id="SSF55785">
    <property type="entry name" value="PYP-like sensor domain (PAS domain)"/>
    <property type="match status" value="2"/>
</dbReference>
<sequence length="1190" mass="126085">MTNSDFQLRGVGDPRLSVHATSPLPAWLWSLDGCRVLWANPVGAKFFGAANAAALAQKTFGPADSHRRQIVRLAHRLPAGGAVRLERLRGFGAGLGTLMTCACARLEFSDGSSGVLVSAMQGACRSMPLVERLHRLVDGARTPMAAFAPDGLFAGASEAARSLLGFRDLGEAGLDQARSEALAKGRAELPVGIGKMVLQRVGVGADVGLIALIEPAMAQAQPAAERAPPPAAEPAPPVASAPAHGLDAGIAMFDPFAEPDETPVTTGHEATNIVSIQDSMKAAAAAPETLAQTADAAPETVVENLPEAIVPPQAAPITSAMVEPPRHAETQSAHVEPPSGHAETRSAHAETRSAHGETPRQHPLRFLWQMDAQGRFVLGSDEFIRLIGAHTASRFGRPWREIAEEFALDPDGRVAQALASHDTWAGITVNWPADGGEHLPVELAGLPVYDRARNFAGFKGFGVCRDLDALNRLDALRRFELFAAQGLSADLVEPQSQPGSQPRPEPEHKAEAKPEAEPPPSEPPPEPEPPTATEPEPPAPITEANSHPTEPETPVETPPNVVPFRAPGDQRSQGDQKSLGDQRSQGDQRSPTLTPVENSAFNELARQLSERLEREREQMASASAEPPADAITPDGATPPEPLISEPPISELETPPAAAEWLSEPAPPAYGHSARDRALLDLIPSGILIYRLDRLLYANSAFLDRIGYASLGALEDAGGLDALYVEPGVSAASSTSQSGTPVTISATVANGAQKLATTEAHLHTIDWDGASAHALICALPNPEPVVATPVATPVIVAPVAAPQMAAETEVDEPVLFAPEPDVGDADAEDLAAILDTTAEGIVMFDADGNIHACNRSAEALFGYDGEALMQQNLLALFAPESQQIVLDYLDSLKSQNIASLLDHGREVLGREKKGGVLPLAMIMGRTRPDGPNFFAVFRDLSQAKKGESELTQARRLVDGAANAKADMLARISHEIRTPLNAIIGFAEVMISERFGSLGNERYGEYMKDIRASGERVITIIDDLLELSRIETGKLDLSFADLNLNDLVEACVTVMQPQANRERIIIRSSLGHALPQVAADPRALRQVTMNLISNSIRLASAGGQVIVSTALNDRGEVALRIRDTGHGLSDREVAAAMEPFRTPPPGDAADNSALSLSLTKALVEANHARFNIKSAGQGTLIEVTFAPVTARA</sequence>
<gene>
    <name evidence="8" type="ORF">AOQ71_03040</name>
</gene>
<dbReference type="SUPFAM" id="SSF55874">
    <property type="entry name" value="ATPase domain of HSP90 chaperone/DNA topoisomerase II/histidine kinase"/>
    <property type="match status" value="1"/>
</dbReference>
<evidence type="ECO:0000313" key="9">
    <source>
        <dbReference type="Proteomes" id="UP000051936"/>
    </source>
</evidence>
<feature type="domain" description="PAS" evidence="7">
    <location>
        <begin position="825"/>
        <end position="895"/>
    </location>
</feature>
<dbReference type="Pfam" id="PF13188">
    <property type="entry name" value="PAS_8"/>
    <property type="match status" value="1"/>
</dbReference>
<dbReference type="GO" id="GO:0000155">
    <property type="term" value="F:phosphorelay sensor kinase activity"/>
    <property type="evidence" value="ECO:0007669"/>
    <property type="project" value="InterPro"/>
</dbReference>
<dbReference type="GO" id="GO:0005886">
    <property type="term" value="C:plasma membrane"/>
    <property type="evidence" value="ECO:0007669"/>
    <property type="project" value="TreeGrafter"/>
</dbReference>
<reference evidence="8 9" key="1">
    <citation type="submission" date="2015-09" db="EMBL/GenBank/DDBJ databases">
        <title>Draft Genome Sequence of Bradyrhizobium manausense Strain BR 3351T, a Novel Symbiotic Nitrogen-Fixing Alphaproteobacterium Isolated from Brazilian Amazon Rain Forest.</title>
        <authorList>
            <person name="De Araujo J.L."/>
            <person name="Zilli J.E."/>
        </authorList>
    </citation>
    <scope>NUCLEOTIDE SEQUENCE [LARGE SCALE GENOMIC DNA]</scope>
    <source>
        <strain evidence="8 9">BR3351</strain>
    </source>
</reference>
<dbReference type="AlphaFoldDB" id="A0A0R3E9I5"/>
<dbReference type="PROSITE" id="PS50112">
    <property type="entry name" value="PAS"/>
    <property type="match status" value="1"/>
</dbReference>
<feature type="compositionally biased region" description="Basic and acidic residues" evidence="5">
    <location>
        <begin position="608"/>
        <end position="618"/>
    </location>
</feature>
<proteinExistence type="predicted"/>
<feature type="compositionally biased region" description="Basic and acidic residues" evidence="5">
    <location>
        <begin position="504"/>
        <end position="516"/>
    </location>
</feature>
<dbReference type="InterPro" id="IPR036097">
    <property type="entry name" value="HisK_dim/P_sf"/>
</dbReference>
<dbReference type="Proteomes" id="UP000051936">
    <property type="component" value="Unassembled WGS sequence"/>
</dbReference>
<accession>A0A0R3E9I5</accession>
<feature type="region of interest" description="Disordered" evidence="5">
    <location>
        <begin position="325"/>
        <end position="361"/>
    </location>
</feature>
<dbReference type="Pfam" id="PF02518">
    <property type="entry name" value="HATPase_c"/>
    <property type="match status" value="1"/>
</dbReference>
<dbReference type="GO" id="GO:0009927">
    <property type="term" value="F:histidine phosphotransfer kinase activity"/>
    <property type="evidence" value="ECO:0007669"/>
    <property type="project" value="TreeGrafter"/>
</dbReference>
<evidence type="ECO:0000259" key="6">
    <source>
        <dbReference type="PROSITE" id="PS50109"/>
    </source>
</evidence>
<dbReference type="SUPFAM" id="SSF47384">
    <property type="entry name" value="Homodimeric domain of signal transducing histidine kinase"/>
    <property type="match status" value="1"/>
</dbReference>
<dbReference type="PROSITE" id="PS50109">
    <property type="entry name" value="HIS_KIN"/>
    <property type="match status" value="1"/>
</dbReference>
<feature type="region of interest" description="Disordered" evidence="5">
    <location>
        <begin position="490"/>
        <end position="655"/>
    </location>
</feature>
<dbReference type="InterPro" id="IPR000014">
    <property type="entry name" value="PAS"/>
</dbReference>
<feature type="compositionally biased region" description="Pro residues" evidence="5">
    <location>
        <begin position="517"/>
        <end position="540"/>
    </location>
</feature>
<evidence type="ECO:0000256" key="1">
    <source>
        <dbReference type="ARBA" id="ARBA00000085"/>
    </source>
</evidence>
<feature type="compositionally biased region" description="Basic and acidic residues" evidence="5">
    <location>
        <begin position="342"/>
        <end position="360"/>
    </location>
</feature>
<dbReference type="InterPro" id="IPR013767">
    <property type="entry name" value="PAS_fold"/>
</dbReference>
<dbReference type="Gene3D" id="3.30.565.10">
    <property type="entry name" value="Histidine kinase-like ATPase, C-terminal domain"/>
    <property type="match status" value="1"/>
</dbReference>
<feature type="region of interest" description="Disordered" evidence="5">
    <location>
        <begin position="221"/>
        <end position="241"/>
    </location>
</feature>
<keyword evidence="9" id="KW-1185">Reference proteome</keyword>
<feature type="compositionally biased region" description="Pro residues" evidence="5">
    <location>
        <begin position="227"/>
        <end position="239"/>
    </location>
</feature>
<comment type="catalytic activity">
    <reaction evidence="1">
        <text>ATP + protein L-histidine = ADP + protein N-phospho-L-histidine.</text>
        <dbReference type="EC" id="2.7.13.3"/>
    </reaction>
</comment>